<evidence type="ECO:0000256" key="1">
    <source>
        <dbReference type="SAM" id="MobiDB-lite"/>
    </source>
</evidence>
<dbReference type="AlphaFoldDB" id="A0AAC9NTP3"/>
<evidence type="ECO:0000313" key="4">
    <source>
        <dbReference type="Proteomes" id="UP000182101"/>
    </source>
</evidence>
<gene>
    <name evidence="3" type="ORF">BM524_18155</name>
</gene>
<keyword evidence="2" id="KW-0812">Transmembrane</keyword>
<keyword evidence="2" id="KW-1133">Transmembrane helix</keyword>
<dbReference type="EMBL" id="CP018024">
    <property type="protein sequence ID" value="APD91562.1"/>
    <property type="molecule type" value="Genomic_DNA"/>
</dbReference>
<feature type="region of interest" description="Disordered" evidence="1">
    <location>
        <begin position="35"/>
        <end position="95"/>
    </location>
</feature>
<feature type="transmembrane region" description="Helical" evidence="2">
    <location>
        <begin position="12"/>
        <end position="30"/>
    </location>
</feature>
<name>A0AAC9NTP3_9ALTE</name>
<dbReference type="RefSeq" id="WP_071960292.1">
    <property type="nucleotide sequence ID" value="NZ_CP018024.1"/>
</dbReference>
<feature type="compositionally biased region" description="Acidic residues" evidence="1">
    <location>
        <begin position="45"/>
        <end position="59"/>
    </location>
</feature>
<reference evidence="3 4" key="1">
    <citation type="submission" date="2016-11" db="EMBL/GenBank/DDBJ databases">
        <title>Networking in microbes: conjugative elements and plasmids in the genus Alteromonas.</title>
        <authorList>
            <person name="Lopez-Perez M."/>
            <person name="Ramon-Marco N."/>
            <person name="Rodriguez-Valera F."/>
        </authorList>
    </citation>
    <scope>NUCLEOTIDE SEQUENCE [LARGE SCALE GENOMIC DNA]</scope>
    <source>
        <strain evidence="3 4">CP48</strain>
    </source>
</reference>
<feature type="compositionally biased region" description="Acidic residues" evidence="1">
    <location>
        <begin position="70"/>
        <end position="92"/>
    </location>
</feature>
<sequence>MSESSEKKSLGPHFIIVGILLIVILAIVFWPSEDEPEPAVTPEAEVTEPEVTEPQEPEVFEPTQPAPTVELEEKDEVEPLPESVESDPEPLDTSDPAVKASLIESSSADEATVNRMLVNEGLIQRFVVSVTNLANDEMAPNHQLLTPPEQNFRVYSQAGKQWIDAASYKRYTPYVDMLESFDNDALLNIYGIYKGDIQAKFSEIGNPDEDFNQVLLEAIDQLLDTPEVPVPVEVYSDSVAYKYADERLENLNEPQKQLLRTGPDNMRRIKAKLRELKVLVEERGSN</sequence>
<accession>A0AAC9NTP3</accession>
<proteinExistence type="predicted"/>
<dbReference type="Pfam" id="PF11219">
    <property type="entry name" value="DUF3014"/>
    <property type="match status" value="1"/>
</dbReference>
<protein>
    <recommendedName>
        <fullName evidence="5">DUF3014 domain-containing protein</fullName>
    </recommendedName>
</protein>
<evidence type="ECO:0000313" key="3">
    <source>
        <dbReference type="EMBL" id="APD91562.1"/>
    </source>
</evidence>
<dbReference type="InterPro" id="IPR021382">
    <property type="entry name" value="DUF3014"/>
</dbReference>
<keyword evidence="2" id="KW-0472">Membrane</keyword>
<evidence type="ECO:0000256" key="2">
    <source>
        <dbReference type="SAM" id="Phobius"/>
    </source>
</evidence>
<dbReference type="Proteomes" id="UP000182101">
    <property type="component" value="Chromosome"/>
</dbReference>
<organism evidence="3 4">
    <name type="scientific">Alteromonas mediterranea</name>
    <dbReference type="NCBI Taxonomy" id="314275"/>
    <lineage>
        <taxon>Bacteria</taxon>
        <taxon>Pseudomonadati</taxon>
        <taxon>Pseudomonadota</taxon>
        <taxon>Gammaproteobacteria</taxon>
        <taxon>Alteromonadales</taxon>
        <taxon>Alteromonadaceae</taxon>
        <taxon>Alteromonas/Salinimonas group</taxon>
        <taxon>Alteromonas</taxon>
    </lineage>
</organism>
<evidence type="ECO:0008006" key="5">
    <source>
        <dbReference type="Google" id="ProtNLM"/>
    </source>
</evidence>